<dbReference type="InterPro" id="IPR036388">
    <property type="entry name" value="WH-like_DNA-bd_sf"/>
</dbReference>
<dbReference type="STRING" id="126156.SAMN05421670_3373"/>
<dbReference type="GO" id="GO:0004803">
    <property type="term" value="F:transposase activity"/>
    <property type="evidence" value="ECO:0007669"/>
    <property type="project" value="InterPro"/>
</dbReference>
<dbReference type="OrthoDB" id="4379323at2"/>
<reference evidence="2" key="1">
    <citation type="submission" date="2016-10" db="EMBL/GenBank/DDBJ databases">
        <authorList>
            <person name="Varghese N."/>
            <person name="Submissions S."/>
        </authorList>
    </citation>
    <scope>NUCLEOTIDE SEQUENCE [LARGE SCALE GENOMIC DNA]</scope>
    <source>
        <strain evidence="2">DSM 11706</strain>
    </source>
</reference>
<accession>A0A1I6AIW5</accession>
<keyword evidence="2" id="KW-1185">Reference proteome</keyword>
<dbReference type="SUPFAM" id="SSF46689">
    <property type="entry name" value="Homeodomain-like"/>
    <property type="match status" value="1"/>
</dbReference>
<dbReference type="EMBL" id="FOXU01000008">
    <property type="protein sequence ID" value="SFQ68620.1"/>
    <property type="molecule type" value="Genomic_DNA"/>
</dbReference>
<dbReference type="Pfam" id="PF01527">
    <property type="entry name" value="HTH_Tnp_1"/>
    <property type="match status" value="1"/>
</dbReference>
<dbReference type="AlphaFoldDB" id="A0A1I6AIW5"/>
<name>A0A1I6AIW5_9BACI</name>
<dbReference type="GO" id="GO:0003677">
    <property type="term" value="F:DNA binding"/>
    <property type="evidence" value="ECO:0007669"/>
    <property type="project" value="InterPro"/>
</dbReference>
<evidence type="ECO:0000313" key="2">
    <source>
        <dbReference type="Proteomes" id="UP000198734"/>
    </source>
</evidence>
<dbReference type="RefSeq" id="WP_093538031.1">
    <property type="nucleotide sequence ID" value="NZ_CP183885.1"/>
</dbReference>
<proteinExistence type="predicted"/>
<sequence>MHGQFRKRYTQTTQEQKMYAVQEVLKNGRGRKEVADELHVSVNSVTTWIRKYKEDGKNALSPYSQEEISRLKEIEKKYNEQQKMELLKKLPIYIHLKKLSYPRKLKNL</sequence>
<protein>
    <submittedName>
        <fullName evidence="1">Transposase</fullName>
    </submittedName>
</protein>
<dbReference type="InterPro" id="IPR002514">
    <property type="entry name" value="Transposase_8"/>
</dbReference>
<gene>
    <name evidence="1" type="ORF">SAMN05421670_3373</name>
</gene>
<organism evidence="1 2">
    <name type="scientific">Psychrobacillus psychrotolerans</name>
    <dbReference type="NCBI Taxonomy" id="126156"/>
    <lineage>
        <taxon>Bacteria</taxon>
        <taxon>Bacillati</taxon>
        <taxon>Bacillota</taxon>
        <taxon>Bacilli</taxon>
        <taxon>Bacillales</taxon>
        <taxon>Bacillaceae</taxon>
        <taxon>Psychrobacillus</taxon>
    </lineage>
</organism>
<evidence type="ECO:0000313" key="1">
    <source>
        <dbReference type="EMBL" id="SFQ68620.1"/>
    </source>
</evidence>
<dbReference type="GO" id="GO:0006313">
    <property type="term" value="P:DNA transposition"/>
    <property type="evidence" value="ECO:0007669"/>
    <property type="project" value="InterPro"/>
</dbReference>
<dbReference type="InterPro" id="IPR009057">
    <property type="entry name" value="Homeodomain-like_sf"/>
</dbReference>
<dbReference type="Gene3D" id="1.10.10.10">
    <property type="entry name" value="Winged helix-like DNA-binding domain superfamily/Winged helix DNA-binding domain"/>
    <property type="match status" value="1"/>
</dbReference>
<dbReference type="Proteomes" id="UP000198734">
    <property type="component" value="Unassembled WGS sequence"/>
</dbReference>